<dbReference type="EMBL" id="CAJFCV020000002">
    <property type="protein sequence ID" value="CAG9092716.1"/>
    <property type="molecule type" value="Genomic_DNA"/>
</dbReference>
<dbReference type="OrthoDB" id="265955at2759"/>
<dbReference type="GO" id="GO:0005681">
    <property type="term" value="C:spliceosomal complex"/>
    <property type="evidence" value="ECO:0007669"/>
    <property type="project" value="TreeGrafter"/>
</dbReference>
<protein>
    <recommendedName>
        <fullName evidence="2">Splicing factor Cactin</fullName>
    </recommendedName>
</protein>
<sequence>MPIFQGKAFAELEKLEVDIVKKIKNAGRGTDVSFWENLLDTLRPQMARQRLKELHQKFLKIKLEQIRAEQLKETQKLEKLELNKAPETEQKPEEKVQQENPGDVGEKSEDEGEIEDLNAEDLEALEAYDTKRPLPFTVDEVLSLDDEQREAKYEQLNDRQLLRFTLRMYESGRYSPTYGKESLAMPGIEILSEKEDVESLREKRKTESEKRQGKPISAGNSAADEKMMAIAKSGMSGEESSFAVEEDIGHQNLLWSDKYRPQKPKYFNRVHTGFEWNKYNQTHYDVDNPPPKIVQGYRFNIFYPDLLDPTQTPAFTLNQCEDEDFAIIRFKAGPPYEDIAFKIVNREWEVNYKHGYKCQFQNGVFQLWFYFKRYRYRR</sequence>
<keyword evidence="7" id="KW-1185">Reference proteome</keyword>
<evidence type="ECO:0000259" key="5">
    <source>
        <dbReference type="Pfam" id="PF10312"/>
    </source>
</evidence>
<evidence type="ECO:0000256" key="3">
    <source>
        <dbReference type="SAM" id="MobiDB-lite"/>
    </source>
</evidence>
<name>A0A7I8WN59_BURXY</name>
<dbReference type="PANTHER" id="PTHR21737:SF4">
    <property type="entry name" value="SPLICING FACTOR CACTIN"/>
    <property type="match status" value="1"/>
</dbReference>
<feature type="compositionally biased region" description="Basic and acidic residues" evidence="3">
    <location>
        <begin position="195"/>
        <end position="212"/>
    </location>
</feature>
<dbReference type="Proteomes" id="UP000582659">
    <property type="component" value="Unassembled WGS sequence"/>
</dbReference>
<comment type="similarity">
    <text evidence="1">Belongs to the CACTIN family.</text>
</comment>
<dbReference type="SMR" id="A0A7I8WN59"/>
<dbReference type="GO" id="GO:0045292">
    <property type="term" value="P:mRNA cis splicing, via spliceosome"/>
    <property type="evidence" value="ECO:0007669"/>
    <property type="project" value="TreeGrafter"/>
</dbReference>
<dbReference type="SMART" id="SM01050">
    <property type="entry name" value="CactinC_cactus"/>
    <property type="match status" value="1"/>
</dbReference>
<evidence type="ECO:0000259" key="4">
    <source>
        <dbReference type="Pfam" id="PF09732"/>
    </source>
</evidence>
<feature type="region of interest" description="Disordered" evidence="3">
    <location>
        <begin position="195"/>
        <end position="224"/>
    </location>
</feature>
<dbReference type="Pfam" id="PF09732">
    <property type="entry name" value="CactinC_cactus"/>
    <property type="match status" value="1"/>
</dbReference>
<evidence type="ECO:0000313" key="6">
    <source>
        <dbReference type="EMBL" id="CAD5213532.1"/>
    </source>
</evidence>
<feature type="domain" description="Splicing factor cactin central" evidence="5">
    <location>
        <begin position="3"/>
        <end position="55"/>
    </location>
</feature>
<dbReference type="EMBL" id="CAJFDI010000002">
    <property type="protein sequence ID" value="CAD5213532.1"/>
    <property type="molecule type" value="Genomic_DNA"/>
</dbReference>
<feature type="region of interest" description="Disordered" evidence="3">
    <location>
        <begin position="79"/>
        <end position="114"/>
    </location>
</feature>
<feature type="domain" description="Splicing factor Cactin C-terminal" evidence="4">
    <location>
        <begin position="255"/>
        <end position="378"/>
    </location>
</feature>
<dbReference type="InterPro" id="IPR018816">
    <property type="entry name" value="Cactin_central"/>
</dbReference>
<feature type="compositionally biased region" description="Basic and acidic residues" evidence="3">
    <location>
        <begin position="79"/>
        <end position="97"/>
    </location>
</feature>
<evidence type="ECO:0000256" key="1">
    <source>
        <dbReference type="ARBA" id="ARBA00006895"/>
    </source>
</evidence>
<dbReference type="AlphaFoldDB" id="A0A7I8WN59"/>
<dbReference type="Proteomes" id="UP000659654">
    <property type="component" value="Unassembled WGS sequence"/>
</dbReference>
<gene>
    <name evidence="6" type="ORF">BXYJ_LOCUS3077</name>
</gene>
<accession>A0A7I8WN59</accession>
<reference evidence="6" key="1">
    <citation type="submission" date="2020-09" db="EMBL/GenBank/DDBJ databases">
        <authorList>
            <person name="Kikuchi T."/>
        </authorList>
    </citation>
    <scope>NUCLEOTIDE SEQUENCE</scope>
    <source>
        <strain evidence="6">Ka4C1</strain>
    </source>
</reference>
<dbReference type="PANTHER" id="PTHR21737">
    <property type="entry name" value="POLYGLUTAMINE BINDING PROTEIN 1/MARVEL MEMBRANE-ASSOCIATING DOMAIN CONTAINING 3"/>
    <property type="match status" value="1"/>
</dbReference>
<proteinExistence type="inferred from homology"/>
<evidence type="ECO:0000313" key="7">
    <source>
        <dbReference type="Proteomes" id="UP000659654"/>
    </source>
</evidence>
<organism evidence="6 7">
    <name type="scientific">Bursaphelenchus xylophilus</name>
    <name type="common">Pinewood nematode worm</name>
    <name type="synonym">Aphelenchoides xylophilus</name>
    <dbReference type="NCBI Taxonomy" id="6326"/>
    <lineage>
        <taxon>Eukaryota</taxon>
        <taxon>Metazoa</taxon>
        <taxon>Ecdysozoa</taxon>
        <taxon>Nematoda</taxon>
        <taxon>Chromadorea</taxon>
        <taxon>Rhabditida</taxon>
        <taxon>Tylenchina</taxon>
        <taxon>Tylenchomorpha</taxon>
        <taxon>Aphelenchoidea</taxon>
        <taxon>Aphelenchoididae</taxon>
        <taxon>Bursaphelenchus</taxon>
    </lineage>
</organism>
<comment type="caution">
    <text evidence="6">The sequence shown here is derived from an EMBL/GenBank/DDBJ whole genome shotgun (WGS) entry which is preliminary data.</text>
</comment>
<dbReference type="GO" id="GO:0005737">
    <property type="term" value="C:cytoplasm"/>
    <property type="evidence" value="ECO:0007669"/>
    <property type="project" value="TreeGrafter"/>
</dbReference>
<dbReference type="Pfam" id="PF10312">
    <property type="entry name" value="Cactin_mid"/>
    <property type="match status" value="1"/>
</dbReference>
<evidence type="ECO:0000256" key="2">
    <source>
        <dbReference type="ARBA" id="ARBA00034534"/>
    </source>
</evidence>
<dbReference type="InterPro" id="IPR019134">
    <property type="entry name" value="Cactin_C"/>
</dbReference>